<evidence type="ECO:0000313" key="2">
    <source>
        <dbReference type="Proteomes" id="UP001177021"/>
    </source>
</evidence>
<reference evidence="1" key="1">
    <citation type="submission" date="2023-10" db="EMBL/GenBank/DDBJ databases">
        <authorList>
            <person name="Rodriguez Cubillos JULIANA M."/>
            <person name="De Vega J."/>
        </authorList>
    </citation>
    <scope>NUCLEOTIDE SEQUENCE</scope>
</reference>
<organism evidence="1 2">
    <name type="scientific">Trifolium pratense</name>
    <name type="common">Red clover</name>
    <dbReference type="NCBI Taxonomy" id="57577"/>
    <lineage>
        <taxon>Eukaryota</taxon>
        <taxon>Viridiplantae</taxon>
        <taxon>Streptophyta</taxon>
        <taxon>Embryophyta</taxon>
        <taxon>Tracheophyta</taxon>
        <taxon>Spermatophyta</taxon>
        <taxon>Magnoliopsida</taxon>
        <taxon>eudicotyledons</taxon>
        <taxon>Gunneridae</taxon>
        <taxon>Pentapetalae</taxon>
        <taxon>rosids</taxon>
        <taxon>fabids</taxon>
        <taxon>Fabales</taxon>
        <taxon>Fabaceae</taxon>
        <taxon>Papilionoideae</taxon>
        <taxon>50 kb inversion clade</taxon>
        <taxon>NPAAA clade</taxon>
        <taxon>Hologalegina</taxon>
        <taxon>IRL clade</taxon>
        <taxon>Trifolieae</taxon>
        <taxon>Trifolium</taxon>
    </lineage>
</organism>
<sequence length="501" mass="57437">MSRIDRFLLSKEWCLVWPNCRQMARLRGLSDHCPLVLSANEEDWGPRPSRMLKCWKDVPGYNLFVREKWNSFQVDGWGGYVLKEKLKMIKAELSGWHRDHTQNLPSRIDKLKGRLSVLDEKGEEENHSEEELAELHGVTYDIHSLSRLQASISWQQSRSLWLKEGDANSKYFHSVLAGRRRRNAMAAIQVDGVTLEGVEPVRQAVFSHFESHFKAPNVERPGVDNLQFKRLNQVECVSLIKPFTEEEVKTAVWDCDSYKSPGPDGINFGFIKDFWDELRDDILRFLSEFHRNGKLSKGINSTFIALIPKIDSPHRLNDFRPISLVGSLYKILAKVLANRLRLVIGSVISESHFAFVKNRQILDGILIANEAVDEARRSKKELMLFKVDFEKAYDSVDWGYLDDVMGRMAFPTLWKKWIRECVCTATASVLVNGSPTDEFSLRRGLRQGDPLSPFLFLLAAEGLNVLMEAMVLRNLFTGYSIGEYNPISVSHLQFADDTLLL</sequence>
<gene>
    <name evidence="1" type="ORF">MILVUS5_LOCUS21348</name>
</gene>
<accession>A0ACB0KCR6</accession>
<dbReference type="Proteomes" id="UP001177021">
    <property type="component" value="Unassembled WGS sequence"/>
</dbReference>
<proteinExistence type="predicted"/>
<name>A0ACB0KCR6_TRIPR</name>
<evidence type="ECO:0000313" key="1">
    <source>
        <dbReference type="EMBL" id="CAJ2654128.1"/>
    </source>
</evidence>
<keyword evidence="2" id="KW-1185">Reference proteome</keyword>
<protein>
    <submittedName>
        <fullName evidence="1">Uncharacterized protein</fullName>
    </submittedName>
</protein>
<comment type="caution">
    <text evidence="1">The sequence shown here is derived from an EMBL/GenBank/DDBJ whole genome shotgun (WGS) entry which is preliminary data.</text>
</comment>
<dbReference type="EMBL" id="CASHSV030000206">
    <property type="protein sequence ID" value="CAJ2654128.1"/>
    <property type="molecule type" value="Genomic_DNA"/>
</dbReference>